<dbReference type="NCBIfam" id="NF004837">
    <property type="entry name" value="PRK06187.1"/>
    <property type="match status" value="1"/>
</dbReference>
<dbReference type="Proteomes" id="UP000019151">
    <property type="component" value="Chromosome"/>
</dbReference>
<sequence>MRGLMMDDYQLTIDAIARRAETLFGRRAIVSRRCDRQVERSTYAEVLTRGRRLAAALHALGVRRGDRVATLCWNHRRHYEAYLAVPRMGAVLHTLNLRLHADELAYIVNHADDRVVIVDASLLPLWHRVAPQVRVQHVIVVQEDGPNGSPLPEGAHDYDTLLDAAPDSFAFPALDEHDAAAMCYTSGTTGRPKAVLYSHRALVLHTMAGAMGDGFGCRESDVILPVVPMFHANAWGFPYTAALTGASLVFPGPHLDPASLLELMVTERVTWAAGVPTIWLGLLAALDAAPGRYDLSALRGLIVGGAAPPPAMINGFAQRHGIDMCHGWGMTELSPVGSIAAVPHTLHDAPREAQLAYRAKQGRPIPFVEIRARGEDGLVPWDGSTLGELEVRGPWVAASYYESDEGASRFTDDGWFRTGDVVAIWPDGTIEVADRSKDLIKSGGEWISSVALENALMGHPAVAEAAVIAVPDPRWQERPLAAVVLKPGATATPDELRAHLAPQFASWWLPERFEFVDAIPRTSVGKFLKSALRERFADSAVPAAAHV</sequence>
<dbReference type="FunFam" id="3.30.300.30:FF:000008">
    <property type="entry name" value="2,3-dihydroxybenzoate-AMP ligase"/>
    <property type="match status" value="1"/>
</dbReference>
<evidence type="ECO:0000256" key="4">
    <source>
        <dbReference type="ARBA" id="ARBA00023098"/>
    </source>
</evidence>
<dbReference type="GO" id="GO:0006631">
    <property type="term" value="P:fatty acid metabolic process"/>
    <property type="evidence" value="ECO:0007669"/>
    <property type="project" value="UniProtKB-KW"/>
</dbReference>
<dbReference type="InParanoid" id="W0RFE3"/>
<dbReference type="InterPro" id="IPR045851">
    <property type="entry name" value="AMP-bd_C_sf"/>
</dbReference>
<feature type="domain" description="AMP-dependent synthetase/ligase" evidence="5">
    <location>
        <begin position="19"/>
        <end position="401"/>
    </location>
</feature>
<evidence type="ECO:0000259" key="5">
    <source>
        <dbReference type="Pfam" id="PF00501"/>
    </source>
</evidence>
<dbReference type="SUPFAM" id="SSF56801">
    <property type="entry name" value="Acetyl-CoA synthetase-like"/>
    <property type="match status" value="1"/>
</dbReference>
<comment type="similarity">
    <text evidence="1">Belongs to the ATP-dependent AMP-binding enzyme family.</text>
</comment>
<dbReference type="PANTHER" id="PTHR43859">
    <property type="entry name" value="ACYL-ACTIVATING ENZYME"/>
    <property type="match status" value="1"/>
</dbReference>
<dbReference type="Pfam" id="PF13193">
    <property type="entry name" value="AMP-binding_C"/>
    <property type="match status" value="1"/>
</dbReference>
<keyword evidence="4" id="KW-0443">Lipid metabolism</keyword>
<keyword evidence="3" id="KW-0276">Fatty acid metabolism</keyword>
<dbReference type="eggNOG" id="COG0318">
    <property type="taxonomic scope" value="Bacteria"/>
</dbReference>
<dbReference type="GO" id="GO:0016874">
    <property type="term" value="F:ligase activity"/>
    <property type="evidence" value="ECO:0007669"/>
    <property type="project" value="UniProtKB-KW"/>
</dbReference>
<dbReference type="InterPro" id="IPR025110">
    <property type="entry name" value="AMP-bd_C"/>
</dbReference>
<reference evidence="7 8" key="1">
    <citation type="journal article" date="2014" name="Genome Announc.">
        <title>Genome Sequence and Methylome of Soil Bacterium Gemmatirosa kalamazoonensis KBS708T, a Member of the Rarely Cultivated Gemmatimonadetes Phylum.</title>
        <authorList>
            <person name="Debruyn J.M."/>
            <person name="Radosevich M."/>
            <person name="Wommack K.E."/>
            <person name="Polson S.W."/>
            <person name="Hauser L.J."/>
            <person name="Fawaz M.N."/>
            <person name="Korlach J."/>
            <person name="Tsai Y.C."/>
        </authorList>
    </citation>
    <scope>NUCLEOTIDE SEQUENCE [LARGE SCALE GENOMIC DNA]</scope>
    <source>
        <strain evidence="7 8">KBS708</strain>
    </source>
</reference>
<feature type="domain" description="AMP-binding enzyme C-terminal" evidence="6">
    <location>
        <begin position="452"/>
        <end position="526"/>
    </location>
</feature>
<protein>
    <submittedName>
        <fullName evidence="7">AMP-dependent synthetase and ligase</fullName>
    </submittedName>
</protein>
<evidence type="ECO:0000313" key="8">
    <source>
        <dbReference type="Proteomes" id="UP000019151"/>
    </source>
</evidence>
<evidence type="ECO:0000256" key="2">
    <source>
        <dbReference type="ARBA" id="ARBA00022598"/>
    </source>
</evidence>
<dbReference type="EMBL" id="CP007128">
    <property type="protein sequence ID" value="AHG89060.1"/>
    <property type="molecule type" value="Genomic_DNA"/>
</dbReference>
<evidence type="ECO:0000256" key="1">
    <source>
        <dbReference type="ARBA" id="ARBA00006432"/>
    </source>
</evidence>
<dbReference type="KEGG" id="gba:J421_1523"/>
<accession>W0RFE3</accession>
<organism evidence="7 8">
    <name type="scientific">Gemmatirosa kalamazoonensis</name>
    <dbReference type="NCBI Taxonomy" id="861299"/>
    <lineage>
        <taxon>Bacteria</taxon>
        <taxon>Pseudomonadati</taxon>
        <taxon>Gemmatimonadota</taxon>
        <taxon>Gemmatimonadia</taxon>
        <taxon>Gemmatimonadales</taxon>
        <taxon>Gemmatimonadaceae</taxon>
        <taxon>Gemmatirosa</taxon>
    </lineage>
</organism>
<dbReference type="PROSITE" id="PS00455">
    <property type="entry name" value="AMP_BINDING"/>
    <property type="match status" value="1"/>
</dbReference>
<dbReference type="AlphaFoldDB" id="W0RFE3"/>
<evidence type="ECO:0000313" key="7">
    <source>
        <dbReference type="EMBL" id="AHG89060.1"/>
    </source>
</evidence>
<dbReference type="PATRIC" id="fig|861299.3.peg.1547"/>
<evidence type="ECO:0000256" key="3">
    <source>
        <dbReference type="ARBA" id="ARBA00022832"/>
    </source>
</evidence>
<proteinExistence type="inferred from homology"/>
<dbReference type="PANTHER" id="PTHR43859:SF4">
    <property type="entry name" value="BUTANOATE--COA LIGASE AAE1-RELATED"/>
    <property type="match status" value="1"/>
</dbReference>
<dbReference type="STRING" id="861299.J421_1523"/>
<dbReference type="OrthoDB" id="9803968at2"/>
<dbReference type="CDD" id="cd12119">
    <property type="entry name" value="ttLC_FACS_AlkK_like"/>
    <property type="match status" value="1"/>
</dbReference>
<dbReference type="InterPro" id="IPR042099">
    <property type="entry name" value="ANL_N_sf"/>
</dbReference>
<dbReference type="HOGENOM" id="CLU_000022_59_5_0"/>
<dbReference type="Gene3D" id="3.40.50.12780">
    <property type="entry name" value="N-terminal domain of ligase-like"/>
    <property type="match status" value="1"/>
</dbReference>
<keyword evidence="2 7" id="KW-0436">Ligase</keyword>
<dbReference type="RefSeq" id="WP_025410575.1">
    <property type="nucleotide sequence ID" value="NZ_CP007128.1"/>
</dbReference>
<dbReference type="InterPro" id="IPR000873">
    <property type="entry name" value="AMP-dep_synth/lig_dom"/>
</dbReference>
<dbReference type="Pfam" id="PF00501">
    <property type="entry name" value="AMP-binding"/>
    <property type="match status" value="1"/>
</dbReference>
<keyword evidence="8" id="KW-1185">Reference proteome</keyword>
<gene>
    <name evidence="7" type="ORF">J421_1523</name>
</gene>
<dbReference type="Gene3D" id="3.30.300.30">
    <property type="match status" value="1"/>
</dbReference>
<name>W0RFE3_9BACT</name>
<evidence type="ECO:0000259" key="6">
    <source>
        <dbReference type="Pfam" id="PF13193"/>
    </source>
</evidence>
<dbReference type="InterPro" id="IPR020845">
    <property type="entry name" value="AMP-binding_CS"/>
</dbReference>